<dbReference type="STRING" id="1314800.A0A1B7MY64"/>
<name>A0A1B7MY64_9AGAM</name>
<dbReference type="Proteomes" id="UP000092154">
    <property type="component" value="Unassembled WGS sequence"/>
</dbReference>
<evidence type="ECO:0000256" key="1">
    <source>
        <dbReference type="ARBA" id="ARBA00004141"/>
    </source>
</evidence>
<feature type="transmembrane region" description="Helical" evidence="6">
    <location>
        <begin position="161"/>
        <end position="179"/>
    </location>
</feature>
<dbReference type="GO" id="GO:0022857">
    <property type="term" value="F:transmembrane transporter activity"/>
    <property type="evidence" value="ECO:0007669"/>
    <property type="project" value="InterPro"/>
</dbReference>
<gene>
    <name evidence="7" type="ORF">K503DRAFT_771397</name>
</gene>
<dbReference type="GO" id="GO:0016020">
    <property type="term" value="C:membrane"/>
    <property type="evidence" value="ECO:0007669"/>
    <property type="project" value="UniProtKB-SubCell"/>
</dbReference>
<keyword evidence="2" id="KW-0813">Transport</keyword>
<keyword evidence="4 6" id="KW-1133">Transmembrane helix</keyword>
<feature type="transmembrane region" description="Helical" evidence="6">
    <location>
        <begin position="471"/>
        <end position="489"/>
    </location>
</feature>
<dbReference type="OrthoDB" id="4476201at2759"/>
<evidence type="ECO:0000313" key="8">
    <source>
        <dbReference type="Proteomes" id="UP000092154"/>
    </source>
</evidence>
<dbReference type="PIRSF" id="PIRSF006060">
    <property type="entry name" value="AA_transporter"/>
    <property type="match status" value="1"/>
</dbReference>
<feature type="transmembrane region" description="Helical" evidence="6">
    <location>
        <begin position="188"/>
        <end position="209"/>
    </location>
</feature>
<feature type="transmembrane region" description="Helical" evidence="6">
    <location>
        <begin position="400"/>
        <end position="419"/>
    </location>
</feature>
<dbReference type="Pfam" id="PF13520">
    <property type="entry name" value="AA_permease_2"/>
    <property type="match status" value="1"/>
</dbReference>
<dbReference type="InParanoid" id="A0A1B7MY64"/>
<protein>
    <submittedName>
        <fullName evidence="7">Amino acid transporter</fullName>
    </submittedName>
</protein>
<keyword evidence="3 6" id="KW-0812">Transmembrane</keyword>
<feature type="transmembrane region" description="Helical" evidence="6">
    <location>
        <begin position="72"/>
        <end position="102"/>
    </location>
</feature>
<dbReference type="AlphaFoldDB" id="A0A1B7MY64"/>
<dbReference type="PROSITE" id="PS00218">
    <property type="entry name" value="AMINO_ACID_PERMEASE_1"/>
    <property type="match status" value="1"/>
</dbReference>
<reference evidence="7 8" key="1">
    <citation type="submission" date="2016-06" db="EMBL/GenBank/DDBJ databases">
        <title>Comparative genomics of the ectomycorrhizal sister species Rhizopogon vinicolor and Rhizopogon vesiculosus (Basidiomycota: Boletales) reveals a divergence of the mating type B locus.</title>
        <authorList>
            <consortium name="DOE Joint Genome Institute"/>
            <person name="Mujic A.B."/>
            <person name="Kuo A."/>
            <person name="Tritt A."/>
            <person name="Lipzen A."/>
            <person name="Chen C."/>
            <person name="Johnson J."/>
            <person name="Sharma A."/>
            <person name="Barry K."/>
            <person name="Grigoriev I.V."/>
            <person name="Spatafora J.W."/>
        </authorList>
    </citation>
    <scope>NUCLEOTIDE SEQUENCE [LARGE SCALE GENOMIC DNA]</scope>
    <source>
        <strain evidence="7 8">AM-OR11-026</strain>
    </source>
</reference>
<feature type="transmembrane region" description="Helical" evidence="6">
    <location>
        <begin position="439"/>
        <end position="459"/>
    </location>
</feature>
<dbReference type="EMBL" id="KV448345">
    <property type="protein sequence ID" value="OAX37545.1"/>
    <property type="molecule type" value="Genomic_DNA"/>
</dbReference>
<dbReference type="InterPro" id="IPR004840">
    <property type="entry name" value="Amino_acid_permease_CS"/>
</dbReference>
<evidence type="ECO:0000256" key="4">
    <source>
        <dbReference type="ARBA" id="ARBA00022989"/>
    </source>
</evidence>
<sequence length="537" mass="58302">MASRTTSELHSQQSVDEAILAKLGYKQELRREFTPLETFGVAFTFIGVVPSIASVLFYAIPNGGPVAMVWGWMFACFFIICIGLAMAELASAAPTSGGLYYWTHSLASPRCRNFLAWIVGYANTIQFITGVASGEWALAIQITAAASIASNKAYAATSKELYGIFAALVLSHAILVSLGTRILARLQIFYIFLNVCLCLIIIIVLPAATPLEYRNTASFALGGFTNLNGWPFGLAFILSLMTPLYTIGGFDCSVHMSEEASNAAVAIPWAIINSIVVSAILGWGINVSLAFCMGTDISAIVNSPTGQPMAQILYNSLGQKGALAVWCILITTQYIIVSNCLLVGSRQSFAFARDGALPFSRYLYRINRYTHTPVNTVWFDAVLVLAIGLLAFVGTQAINAVFTIAVTASYISYITPITARFVFKNNFKPGPFNLRRLSFPVAVIAVSWMIFMSVIFLFPITPQTTAQEMNYTVVVLGGFMSLAIFWYYCPVYGGVHWFNGPVSNIAPAMRGEQGEEDSVSEKTGKRNTVLSVSAMDA</sequence>
<keyword evidence="8" id="KW-1185">Reference proteome</keyword>
<keyword evidence="5 6" id="KW-0472">Membrane</keyword>
<feature type="transmembrane region" description="Helical" evidence="6">
    <location>
        <begin position="114"/>
        <end position="132"/>
    </location>
</feature>
<feature type="transmembrane region" description="Helical" evidence="6">
    <location>
        <begin position="323"/>
        <end position="343"/>
    </location>
</feature>
<dbReference type="InterPro" id="IPR002293">
    <property type="entry name" value="AA/rel_permease1"/>
</dbReference>
<evidence type="ECO:0000256" key="2">
    <source>
        <dbReference type="ARBA" id="ARBA00022448"/>
    </source>
</evidence>
<feature type="transmembrane region" description="Helical" evidence="6">
    <location>
        <begin position="377"/>
        <end position="394"/>
    </location>
</feature>
<dbReference type="PANTHER" id="PTHR45649:SF6">
    <property type="entry name" value="GABA-SPECIFIC PERMEASE"/>
    <property type="match status" value="1"/>
</dbReference>
<feature type="transmembrane region" description="Helical" evidence="6">
    <location>
        <begin position="229"/>
        <end position="250"/>
    </location>
</feature>
<dbReference type="GO" id="GO:0006865">
    <property type="term" value="P:amino acid transport"/>
    <property type="evidence" value="ECO:0007669"/>
    <property type="project" value="InterPro"/>
</dbReference>
<feature type="transmembrane region" description="Helical" evidence="6">
    <location>
        <begin position="262"/>
        <end position="285"/>
    </location>
</feature>
<dbReference type="FunCoup" id="A0A1B7MY64">
    <property type="interactions" value="18"/>
</dbReference>
<feature type="transmembrane region" description="Helical" evidence="6">
    <location>
        <begin position="39"/>
        <end position="60"/>
    </location>
</feature>
<evidence type="ECO:0000256" key="6">
    <source>
        <dbReference type="SAM" id="Phobius"/>
    </source>
</evidence>
<organism evidence="7 8">
    <name type="scientific">Rhizopogon vinicolor AM-OR11-026</name>
    <dbReference type="NCBI Taxonomy" id="1314800"/>
    <lineage>
        <taxon>Eukaryota</taxon>
        <taxon>Fungi</taxon>
        <taxon>Dikarya</taxon>
        <taxon>Basidiomycota</taxon>
        <taxon>Agaricomycotina</taxon>
        <taxon>Agaricomycetes</taxon>
        <taxon>Agaricomycetidae</taxon>
        <taxon>Boletales</taxon>
        <taxon>Suillineae</taxon>
        <taxon>Rhizopogonaceae</taxon>
        <taxon>Rhizopogon</taxon>
    </lineage>
</organism>
<dbReference type="PANTHER" id="PTHR45649">
    <property type="entry name" value="AMINO-ACID PERMEASE BAT1"/>
    <property type="match status" value="1"/>
</dbReference>
<dbReference type="Gene3D" id="1.20.1740.10">
    <property type="entry name" value="Amino acid/polyamine transporter I"/>
    <property type="match status" value="1"/>
</dbReference>
<accession>A0A1B7MY64</accession>
<comment type="subcellular location">
    <subcellularLocation>
        <location evidence="1">Membrane</location>
        <topology evidence="1">Multi-pass membrane protein</topology>
    </subcellularLocation>
</comment>
<proteinExistence type="predicted"/>
<evidence type="ECO:0000256" key="3">
    <source>
        <dbReference type="ARBA" id="ARBA00022692"/>
    </source>
</evidence>
<evidence type="ECO:0000256" key="5">
    <source>
        <dbReference type="ARBA" id="ARBA00023136"/>
    </source>
</evidence>
<evidence type="ECO:0000313" key="7">
    <source>
        <dbReference type="EMBL" id="OAX37545.1"/>
    </source>
</evidence>